<feature type="domain" description="P/Homo B" evidence="14">
    <location>
        <begin position="488"/>
        <end position="627"/>
    </location>
</feature>
<proteinExistence type="inferred from homology"/>
<sequence length="766" mass="85829">MEYRWSWRACILLLVVALGQSSHYLNQFAIQCKDGRNTAASIAREHGFIVERELPNIDVFILSHPHVHHRSKRSAQNILQKLLDHPQVHHAQQEIELIREKRSIVYDKQLELPIREIHDDTVYHRIDSPRLQLKDVIPGSTMQPRDPKFHDQWYIKNVGQSGGVKDVDLNIMVAWENGYTGTGVVVSILDDGVDHTHTDLKDNYDPKASTDLNDRNSDPMPNVTNSYNSHGTRCAGEVAAAADNDVCGVGIAYTSKIGGVRILDGRVTDSLEAEALTFNMNYIDIYSASWGPKDNGATMEGPKFYGAAALRKGVTQGRKGLGNIYVWATGNGGAMGDDCSADGYVSSIETLSVGSITDKGRRPYFMENCTSTIAVVPSGGEEVPGEERRHNITKLKVVTTDINNGCIENFQGTSSAAPLAAGCVALLLQANPNLTWRDVQHIVIQAARIPSIDDSWIINGAGLHVSHKFGYGVMDCGKMVQLAQTWNNVPEQHICSYNKTNVNLKIASRRHIESDIFVDGCKDDLSRRIDRLEHVQIHVKLNHNRRGDLQIFLTSPAGTRSEMLSPRSRDDFKGEFSFPFMSVHTWGEFPSGLWKLEIYDNPGNSGRDTNQGWLSEWSLILYGTSGKRVDRMLSYLSREQRAIAPDISQVTKIMDEEHVRSKRVSIKRNFTPGKVENKKRKYSSETDLITDELLKTLLGSSNTKRGNSIYSDTKSNHKKMNEIKNEEERFDSRSFSSNSQKEKKNLKSEKSDTQLLIDILTKLTET</sequence>
<dbReference type="InterPro" id="IPR002884">
    <property type="entry name" value="P_dom"/>
</dbReference>
<evidence type="ECO:0000256" key="6">
    <source>
        <dbReference type="ARBA" id="ARBA00022825"/>
    </source>
</evidence>
<reference evidence="15 16" key="1">
    <citation type="submission" date="2024-01" db="EMBL/GenBank/DDBJ databases">
        <title>The genome of the rayed Mediterranean limpet Patella caerulea (Linnaeus, 1758).</title>
        <authorList>
            <person name="Anh-Thu Weber A."/>
            <person name="Halstead-Nussloch G."/>
        </authorList>
    </citation>
    <scope>NUCLEOTIDE SEQUENCE [LARGE SCALE GENOMIC DNA]</scope>
    <source>
        <strain evidence="15">AATW-2023a</strain>
        <tissue evidence="15">Whole specimen</tissue>
    </source>
</reference>
<keyword evidence="2 11" id="KW-0645">Protease</keyword>
<dbReference type="Pfam" id="PF16470">
    <property type="entry name" value="S8_pro-domain"/>
    <property type="match status" value="1"/>
</dbReference>
<feature type="chain" id="PRO_5042829144" description="P/Homo B domain-containing protein" evidence="13">
    <location>
        <begin position="22"/>
        <end position="766"/>
    </location>
</feature>
<dbReference type="GO" id="GO:0016485">
    <property type="term" value="P:protein processing"/>
    <property type="evidence" value="ECO:0007669"/>
    <property type="project" value="TreeGrafter"/>
</dbReference>
<dbReference type="InterPro" id="IPR038466">
    <property type="entry name" value="S8_pro-domain_sf"/>
</dbReference>
<keyword evidence="6 11" id="KW-0720">Serine protease</keyword>
<protein>
    <recommendedName>
        <fullName evidence="14">P/Homo B domain-containing protein</fullName>
    </recommendedName>
</protein>
<evidence type="ECO:0000256" key="11">
    <source>
        <dbReference type="PROSITE-ProRule" id="PRU01240"/>
    </source>
</evidence>
<dbReference type="GO" id="GO:0004252">
    <property type="term" value="F:serine-type endopeptidase activity"/>
    <property type="evidence" value="ECO:0007669"/>
    <property type="project" value="UniProtKB-UniRule"/>
</dbReference>
<evidence type="ECO:0000313" key="15">
    <source>
        <dbReference type="EMBL" id="KAK6169241.1"/>
    </source>
</evidence>
<feature type="compositionally biased region" description="Basic and acidic residues" evidence="12">
    <location>
        <begin position="740"/>
        <end position="750"/>
    </location>
</feature>
<dbReference type="PROSITE" id="PS51892">
    <property type="entry name" value="SUBTILASE"/>
    <property type="match status" value="1"/>
</dbReference>
<dbReference type="PROSITE" id="PS00136">
    <property type="entry name" value="SUBTILASE_ASP"/>
    <property type="match status" value="1"/>
</dbReference>
<keyword evidence="3" id="KW-0165">Cleavage on pair of basic residues</keyword>
<keyword evidence="4 13" id="KW-0732">Signal</keyword>
<dbReference type="FunFam" id="3.40.50.200:FF:000021">
    <property type="entry name" value="Proprotein convertase subtilisin/kexin type 5a"/>
    <property type="match status" value="1"/>
</dbReference>
<dbReference type="AlphaFoldDB" id="A0AAN8GE12"/>
<evidence type="ECO:0000256" key="10">
    <source>
        <dbReference type="PIRSR" id="PIRSR615500-1"/>
    </source>
</evidence>
<dbReference type="EMBL" id="JAZGQO010000015">
    <property type="protein sequence ID" value="KAK6169241.1"/>
    <property type="molecule type" value="Genomic_DNA"/>
</dbReference>
<dbReference type="GO" id="GO:0005802">
    <property type="term" value="C:trans-Golgi network"/>
    <property type="evidence" value="ECO:0007669"/>
    <property type="project" value="TreeGrafter"/>
</dbReference>
<evidence type="ECO:0000256" key="4">
    <source>
        <dbReference type="ARBA" id="ARBA00022729"/>
    </source>
</evidence>
<dbReference type="SUPFAM" id="SSF52743">
    <property type="entry name" value="Subtilisin-like"/>
    <property type="match status" value="1"/>
</dbReference>
<feature type="active site" description="Charge relay system" evidence="10 11">
    <location>
        <position position="414"/>
    </location>
</feature>
<dbReference type="InterPro" id="IPR036852">
    <property type="entry name" value="Peptidase_S8/S53_dom_sf"/>
</dbReference>
<keyword evidence="8" id="KW-1015">Disulfide bond</keyword>
<gene>
    <name evidence="15" type="ORF">SNE40_020326</name>
</gene>
<comment type="caution">
    <text evidence="15">The sequence shown here is derived from an EMBL/GenBank/DDBJ whole genome shotgun (WGS) entry which is preliminary data.</text>
</comment>
<keyword evidence="16" id="KW-1185">Reference proteome</keyword>
<keyword evidence="9" id="KW-0325">Glycoprotein</keyword>
<feature type="active site" description="Charge relay system" evidence="10 11">
    <location>
        <position position="230"/>
    </location>
</feature>
<dbReference type="InterPro" id="IPR000209">
    <property type="entry name" value="Peptidase_S8/S53_dom"/>
</dbReference>
<dbReference type="InterPro" id="IPR022398">
    <property type="entry name" value="Peptidase_S8_His-AS"/>
</dbReference>
<dbReference type="InterPro" id="IPR023827">
    <property type="entry name" value="Peptidase_S8_Asp-AS"/>
</dbReference>
<dbReference type="InterPro" id="IPR023828">
    <property type="entry name" value="Peptidase_S8_Ser-AS"/>
</dbReference>
<dbReference type="FunFam" id="2.60.120.260:FF:000006">
    <property type="entry name" value="Proprotein convertase subtilisin/kexin type 5"/>
    <property type="match status" value="1"/>
</dbReference>
<dbReference type="CDD" id="cd04059">
    <property type="entry name" value="Peptidases_S8_Protein_convertases_Kexins_Furin-like"/>
    <property type="match status" value="1"/>
</dbReference>
<evidence type="ECO:0000259" key="14">
    <source>
        <dbReference type="PROSITE" id="PS51829"/>
    </source>
</evidence>
<feature type="active site" description="Charge relay system" evidence="10 11">
    <location>
        <position position="190"/>
    </location>
</feature>
<name>A0AAN8GE12_PATCE</name>
<dbReference type="InterPro" id="IPR008979">
    <property type="entry name" value="Galactose-bd-like_sf"/>
</dbReference>
<dbReference type="InterPro" id="IPR034182">
    <property type="entry name" value="Kexin/furin"/>
</dbReference>
<evidence type="ECO:0000256" key="5">
    <source>
        <dbReference type="ARBA" id="ARBA00022801"/>
    </source>
</evidence>
<dbReference type="PANTHER" id="PTHR42884:SF23">
    <property type="entry name" value="FURIN-LIKE PROTEASE 2"/>
    <property type="match status" value="1"/>
</dbReference>
<feature type="signal peptide" evidence="13">
    <location>
        <begin position="1"/>
        <end position="21"/>
    </location>
</feature>
<evidence type="ECO:0000256" key="2">
    <source>
        <dbReference type="ARBA" id="ARBA00022670"/>
    </source>
</evidence>
<dbReference type="Pfam" id="PF01483">
    <property type="entry name" value="P_proprotein"/>
    <property type="match status" value="1"/>
</dbReference>
<evidence type="ECO:0000313" key="16">
    <source>
        <dbReference type="Proteomes" id="UP001347796"/>
    </source>
</evidence>
<dbReference type="SUPFAM" id="SSF49785">
    <property type="entry name" value="Galactose-binding domain-like"/>
    <property type="match status" value="1"/>
</dbReference>
<dbReference type="Gene3D" id="2.60.120.260">
    <property type="entry name" value="Galactose-binding domain-like"/>
    <property type="match status" value="1"/>
</dbReference>
<dbReference type="Proteomes" id="UP001347796">
    <property type="component" value="Unassembled WGS sequence"/>
</dbReference>
<evidence type="ECO:0000256" key="8">
    <source>
        <dbReference type="ARBA" id="ARBA00023157"/>
    </source>
</evidence>
<dbReference type="PROSITE" id="PS51829">
    <property type="entry name" value="P_HOMO_B"/>
    <property type="match status" value="1"/>
</dbReference>
<dbReference type="SUPFAM" id="SSF54897">
    <property type="entry name" value="Protease propeptides/inhibitors"/>
    <property type="match status" value="1"/>
</dbReference>
<evidence type="ECO:0000256" key="1">
    <source>
        <dbReference type="ARBA" id="ARBA00005325"/>
    </source>
</evidence>
<dbReference type="PRINTS" id="PR00723">
    <property type="entry name" value="SUBTILISIN"/>
</dbReference>
<comment type="similarity">
    <text evidence="1">Belongs to the peptidase S8 family. Furin subfamily.</text>
</comment>
<evidence type="ECO:0000256" key="9">
    <source>
        <dbReference type="ARBA" id="ARBA00023180"/>
    </source>
</evidence>
<evidence type="ECO:0000256" key="7">
    <source>
        <dbReference type="ARBA" id="ARBA00023145"/>
    </source>
</evidence>
<evidence type="ECO:0000256" key="13">
    <source>
        <dbReference type="SAM" id="SignalP"/>
    </source>
</evidence>
<dbReference type="Gene3D" id="3.40.50.200">
    <property type="entry name" value="Peptidase S8/S53 domain"/>
    <property type="match status" value="1"/>
</dbReference>
<dbReference type="Pfam" id="PF00082">
    <property type="entry name" value="Peptidase_S8"/>
    <property type="match status" value="1"/>
</dbReference>
<dbReference type="InterPro" id="IPR032815">
    <property type="entry name" value="S8_pro-domain"/>
</dbReference>
<dbReference type="GO" id="GO:0000139">
    <property type="term" value="C:Golgi membrane"/>
    <property type="evidence" value="ECO:0007669"/>
    <property type="project" value="TreeGrafter"/>
</dbReference>
<feature type="region of interest" description="Disordered" evidence="12">
    <location>
        <begin position="726"/>
        <end position="750"/>
    </location>
</feature>
<evidence type="ECO:0000256" key="3">
    <source>
        <dbReference type="ARBA" id="ARBA00022685"/>
    </source>
</evidence>
<keyword evidence="7" id="KW-0865">Zymogen</keyword>
<feature type="region of interest" description="Disordered" evidence="12">
    <location>
        <begin position="197"/>
        <end position="220"/>
    </location>
</feature>
<accession>A0AAN8GE12</accession>
<organism evidence="15 16">
    <name type="scientific">Patella caerulea</name>
    <name type="common">Rayed Mediterranean limpet</name>
    <dbReference type="NCBI Taxonomy" id="87958"/>
    <lineage>
        <taxon>Eukaryota</taxon>
        <taxon>Metazoa</taxon>
        <taxon>Spiralia</taxon>
        <taxon>Lophotrochozoa</taxon>
        <taxon>Mollusca</taxon>
        <taxon>Gastropoda</taxon>
        <taxon>Patellogastropoda</taxon>
        <taxon>Patelloidea</taxon>
        <taxon>Patellidae</taxon>
        <taxon>Patella</taxon>
    </lineage>
</organism>
<dbReference type="PROSITE" id="PS00138">
    <property type="entry name" value="SUBTILASE_SER"/>
    <property type="match status" value="1"/>
</dbReference>
<evidence type="ECO:0000256" key="12">
    <source>
        <dbReference type="SAM" id="MobiDB-lite"/>
    </source>
</evidence>
<dbReference type="Gene3D" id="3.30.70.850">
    <property type="entry name" value="Peptidase S8, pro-domain"/>
    <property type="match status" value="1"/>
</dbReference>
<dbReference type="InterPro" id="IPR015500">
    <property type="entry name" value="Peptidase_S8_subtilisin-rel"/>
</dbReference>
<dbReference type="PROSITE" id="PS00137">
    <property type="entry name" value="SUBTILASE_HIS"/>
    <property type="match status" value="1"/>
</dbReference>
<dbReference type="PANTHER" id="PTHR42884">
    <property type="entry name" value="PROPROTEIN CONVERTASE SUBTILISIN/KEXIN-RELATED"/>
    <property type="match status" value="1"/>
</dbReference>
<keyword evidence="5 11" id="KW-0378">Hydrolase</keyword>